<evidence type="ECO:0000313" key="1">
    <source>
        <dbReference type="EMBL" id="MBP2168438.1"/>
    </source>
</evidence>
<dbReference type="RefSeq" id="WP_100229620.1">
    <property type="nucleotide sequence ID" value="NZ_JAGGMQ010000001.1"/>
</dbReference>
<name>A0ABS4P706_9GAMM</name>
<gene>
    <name evidence="1" type="ORF">J2125_001630</name>
</gene>
<reference evidence="2" key="1">
    <citation type="submission" date="2023-07" db="EMBL/GenBank/DDBJ databases">
        <title>Genome mining of underrepresented organisms for secondary metabolites.</title>
        <authorList>
            <person name="D'Agostino P.M."/>
        </authorList>
    </citation>
    <scope>NUCLEOTIDE SEQUENCE [LARGE SCALE GENOMIC DNA]</scope>
    <source>
        <strain evidence="2">WS4403</strain>
    </source>
</reference>
<comment type="caution">
    <text evidence="1">The sequence shown here is derived from an EMBL/GenBank/DDBJ whole genome shotgun (WGS) entry which is preliminary data.</text>
</comment>
<dbReference type="Proteomes" id="UP001195624">
    <property type="component" value="Unassembled WGS sequence"/>
</dbReference>
<evidence type="ECO:0000313" key="2">
    <source>
        <dbReference type="Proteomes" id="UP001195624"/>
    </source>
</evidence>
<organism evidence="1 2">
    <name type="scientific">Winslowiella toletana</name>
    <dbReference type="NCBI Taxonomy" id="92490"/>
    <lineage>
        <taxon>Bacteria</taxon>
        <taxon>Pseudomonadati</taxon>
        <taxon>Pseudomonadota</taxon>
        <taxon>Gammaproteobacteria</taxon>
        <taxon>Enterobacterales</taxon>
        <taxon>Erwiniaceae</taxon>
        <taxon>Winslowiella</taxon>
    </lineage>
</organism>
<dbReference type="EMBL" id="JAGGMQ010000001">
    <property type="protein sequence ID" value="MBP2168438.1"/>
    <property type="molecule type" value="Genomic_DNA"/>
</dbReference>
<protein>
    <recommendedName>
        <fullName evidence="3">Secreted protein</fullName>
    </recommendedName>
</protein>
<keyword evidence="2" id="KW-1185">Reference proteome</keyword>
<evidence type="ECO:0008006" key="3">
    <source>
        <dbReference type="Google" id="ProtNLM"/>
    </source>
</evidence>
<proteinExistence type="predicted"/>
<sequence length="64" mass="7876">MLLRHTLLAFAVAERLWSAQDVTDEGNMSRRLAAVDRRSVVSARIRWRRCRPRWIRQRKRRMKW</sequence>
<accession>A0ABS4P706</accession>